<evidence type="ECO:0000313" key="2">
    <source>
        <dbReference type="EMBL" id="KAF2685311.1"/>
    </source>
</evidence>
<name>A0A6G1J528_9PLEO</name>
<feature type="region of interest" description="Disordered" evidence="1">
    <location>
        <begin position="73"/>
        <end position="226"/>
    </location>
</feature>
<sequence>MAGTTSGTTTPKLFTSTIVSRESPNGRTLAFRRLLPPLPARTTGLLTTHLLLICFPILIRACCSHISSAAGLVTSSGAPGTSSPPTLKRKRLHGGYNPAIHGNYDPKADYARESDSDEEEEAPAAGAGASGLPKPGDNDYSTHAPFNRFTGKFQPGMNPEYHNDENKSKRQMNAFFDVDAAANSHDGRSLKEERRNKKLSKKELKAFKQKAAEKKREKARNWLTRD</sequence>
<evidence type="ECO:0000313" key="3">
    <source>
        <dbReference type="Proteomes" id="UP000799291"/>
    </source>
</evidence>
<accession>A0A6G1J528</accession>
<proteinExistence type="predicted"/>
<dbReference type="Proteomes" id="UP000799291">
    <property type="component" value="Unassembled WGS sequence"/>
</dbReference>
<organism evidence="2 3">
    <name type="scientific">Lentithecium fluviatile CBS 122367</name>
    <dbReference type="NCBI Taxonomy" id="1168545"/>
    <lineage>
        <taxon>Eukaryota</taxon>
        <taxon>Fungi</taxon>
        <taxon>Dikarya</taxon>
        <taxon>Ascomycota</taxon>
        <taxon>Pezizomycotina</taxon>
        <taxon>Dothideomycetes</taxon>
        <taxon>Pleosporomycetidae</taxon>
        <taxon>Pleosporales</taxon>
        <taxon>Massarineae</taxon>
        <taxon>Lentitheciaceae</taxon>
        <taxon>Lentithecium</taxon>
    </lineage>
</organism>
<dbReference type="AlphaFoldDB" id="A0A6G1J528"/>
<feature type="compositionally biased region" description="Basic and acidic residues" evidence="1">
    <location>
        <begin position="104"/>
        <end position="114"/>
    </location>
</feature>
<keyword evidence="3" id="KW-1185">Reference proteome</keyword>
<feature type="compositionally biased region" description="Low complexity" evidence="1">
    <location>
        <begin position="74"/>
        <end position="86"/>
    </location>
</feature>
<dbReference type="EMBL" id="MU005579">
    <property type="protein sequence ID" value="KAF2685311.1"/>
    <property type="molecule type" value="Genomic_DNA"/>
</dbReference>
<dbReference type="OrthoDB" id="2444812at2759"/>
<gene>
    <name evidence="2" type="ORF">K458DRAFT_417369</name>
</gene>
<protein>
    <submittedName>
        <fullName evidence="2">Uncharacterized protein</fullName>
    </submittedName>
</protein>
<reference evidence="2" key="1">
    <citation type="journal article" date="2020" name="Stud. Mycol.">
        <title>101 Dothideomycetes genomes: a test case for predicting lifestyles and emergence of pathogens.</title>
        <authorList>
            <person name="Haridas S."/>
            <person name="Albert R."/>
            <person name="Binder M."/>
            <person name="Bloem J."/>
            <person name="Labutti K."/>
            <person name="Salamov A."/>
            <person name="Andreopoulos B."/>
            <person name="Baker S."/>
            <person name="Barry K."/>
            <person name="Bills G."/>
            <person name="Bluhm B."/>
            <person name="Cannon C."/>
            <person name="Castanera R."/>
            <person name="Culley D."/>
            <person name="Daum C."/>
            <person name="Ezra D."/>
            <person name="Gonzalez J."/>
            <person name="Henrissat B."/>
            <person name="Kuo A."/>
            <person name="Liang C."/>
            <person name="Lipzen A."/>
            <person name="Lutzoni F."/>
            <person name="Magnuson J."/>
            <person name="Mondo S."/>
            <person name="Nolan M."/>
            <person name="Ohm R."/>
            <person name="Pangilinan J."/>
            <person name="Park H.-J."/>
            <person name="Ramirez L."/>
            <person name="Alfaro M."/>
            <person name="Sun H."/>
            <person name="Tritt A."/>
            <person name="Yoshinaga Y."/>
            <person name="Zwiers L.-H."/>
            <person name="Turgeon B."/>
            <person name="Goodwin S."/>
            <person name="Spatafora J."/>
            <person name="Crous P."/>
            <person name="Grigoriev I."/>
        </authorList>
    </citation>
    <scope>NUCLEOTIDE SEQUENCE</scope>
    <source>
        <strain evidence="2">CBS 122367</strain>
    </source>
</reference>
<evidence type="ECO:0000256" key="1">
    <source>
        <dbReference type="SAM" id="MobiDB-lite"/>
    </source>
</evidence>
<feature type="compositionally biased region" description="Basic and acidic residues" evidence="1">
    <location>
        <begin position="185"/>
        <end position="226"/>
    </location>
</feature>